<proteinExistence type="predicted"/>
<evidence type="ECO:0000313" key="1">
    <source>
        <dbReference type="EMBL" id="SDI02368.1"/>
    </source>
</evidence>
<protein>
    <submittedName>
        <fullName evidence="1">Uncharacterized protein</fullName>
    </submittedName>
</protein>
<keyword evidence="2" id="KW-1185">Reference proteome</keyword>
<dbReference type="AlphaFoldDB" id="A0A1G8H6U0"/>
<gene>
    <name evidence="1" type="ORF">SAMN05421818_1451</name>
</gene>
<sequence length="84" mass="9288">MKKNANTKGFRENNKNGIVKNVKKELSRYVGIPISNPSHILKMQLSQNLGMNIPTHLSIPTNPAQLTLKVAKTVAKTIEKGYGM</sequence>
<dbReference type="EMBL" id="FNDQ01000045">
    <property type="protein sequence ID" value="SDI02368.1"/>
    <property type="molecule type" value="Genomic_DNA"/>
</dbReference>
<name>A0A1G8H6U0_9FLAO</name>
<accession>A0A1G8H6U0</accession>
<evidence type="ECO:0000313" key="2">
    <source>
        <dbReference type="Proteomes" id="UP000243588"/>
    </source>
</evidence>
<dbReference type="Proteomes" id="UP000243588">
    <property type="component" value="Unassembled WGS sequence"/>
</dbReference>
<organism evidence="1 2">
    <name type="scientific">Myroides phaeus</name>
    <dbReference type="NCBI Taxonomy" id="702745"/>
    <lineage>
        <taxon>Bacteria</taxon>
        <taxon>Pseudomonadati</taxon>
        <taxon>Bacteroidota</taxon>
        <taxon>Flavobacteriia</taxon>
        <taxon>Flavobacteriales</taxon>
        <taxon>Flavobacteriaceae</taxon>
        <taxon>Myroides</taxon>
    </lineage>
</organism>
<reference evidence="2" key="1">
    <citation type="submission" date="2016-10" db="EMBL/GenBank/DDBJ databases">
        <authorList>
            <person name="Varghese N."/>
            <person name="Submissions S."/>
        </authorList>
    </citation>
    <scope>NUCLEOTIDE SEQUENCE [LARGE SCALE GENOMIC DNA]</scope>
    <source>
        <strain evidence="2">DSM 23313</strain>
    </source>
</reference>